<keyword evidence="4 12" id="KW-0808">Transferase</keyword>
<comment type="catalytic activity">
    <reaction evidence="11">
        <text>a very-long-chain acyl-CoA + malonyl-CoA + H(+) = a very-long-chain 3-oxoacyl-CoA + CO2 + CoA</text>
        <dbReference type="Rhea" id="RHEA:32727"/>
        <dbReference type="ChEBI" id="CHEBI:15378"/>
        <dbReference type="ChEBI" id="CHEBI:16526"/>
        <dbReference type="ChEBI" id="CHEBI:57287"/>
        <dbReference type="ChEBI" id="CHEBI:57384"/>
        <dbReference type="ChEBI" id="CHEBI:90725"/>
        <dbReference type="ChEBI" id="CHEBI:90736"/>
        <dbReference type="EC" id="2.3.1.199"/>
    </reaction>
</comment>
<evidence type="ECO:0000256" key="13">
    <source>
        <dbReference type="SAM" id="MobiDB-lite"/>
    </source>
</evidence>
<feature type="compositionally biased region" description="Polar residues" evidence="13">
    <location>
        <begin position="468"/>
        <end position="486"/>
    </location>
</feature>
<evidence type="ECO:0000256" key="3">
    <source>
        <dbReference type="ARBA" id="ARBA00022516"/>
    </source>
</evidence>
<feature type="region of interest" description="Disordered" evidence="13">
    <location>
        <begin position="1"/>
        <end position="20"/>
    </location>
</feature>
<dbReference type="AlphaFoldDB" id="A0A395N958"/>
<feature type="region of interest" description="Disordered" evidence="13">
    <location>
        <begin position="323"/>
        <end position="368"/>
    </location>
</feature>
<feature type="transmembrane region" description="Helical" evidence="12">
    <location>
        <begin position="723"/>
        <end position="742"/>
    </location>
</feature>
<organism evidence="14 15">
    <name type="scientific">Trichoderma arundinaceum</name>
    <dbReference type="NCBI Taxonomy" id="490622"/>
    <lineage>
        <taxon>Eukaryota</taxon>
        <taxon>Fungi</taxon>
        <taxon>Dikarya</taxon>
        <taxon>Ascomycota</taxon>
        <taxon>Pezizomycotina</taxon>
        <taxon>Sordariomycetes</taxon>
        <taxon>Hypocreomycetidae</taxon>
        <taxon>Hypocreales</taxon>
        <taxon>Hypocreaceae</taxon>
        <taxon>Trichoderma</taxon>
    </lineage>
</organism>
<dbReference type="EMBL" id="PXOA01000805">
    <property type="protein sequence ID" value="RFU72672.1"/>
    <property type="molecule type" value="Genomic_DNA"/>
</dbReference>
<feature type="transmembrane region" description="Helical" evidence="12">
    <location>
        <begin position="797"/>
        <end position="816"/>
    </location>
</feature>
<name>A0A395N958_TRIAR</name>
<keyword evidence="9 12" id="KW-0472">Membrane</keyword>
<evidence type="ECO:0000256" key="2">
    <source>
        <dbReference type="ARBA" id="ARBA00007263"/>
    </source>
</evidence>
<keyword evidence="8 12" id="KW-0443">Lipid metabolism</keyword>
<keyword evidence="10 12" id="KW-0275">Fatty acid biosynthesis</keyword>
<feature type="region of interest" description="Disordered" evidence="13">
    <location>
        <begin position="239"/>
        <end position="258"/>
    </location>
</feature>
<feature type="region of interest" description="Disordered" evidence="13">
    <location>
        <begin position="462"/>
        <end position="501"/>
    </location>
</feature>
<dbReference type="InterPro" id="IPR002076">
    <property type="entry name" value="ELO_fam"/>
</dbReference>
<gene>
    <name evidence="14" type="ORF">TARUN_9593</name>
</gene>
<protein>
    <recommendedName>
        <fullName evidence="12">Elongation of fatty acids protein</fullName>
        <ecNumber evidence="12">2.3.1.-</ecNumber>
    </recommendedName>
</protein>
<keyword evidence="3 12" id="KW-0444">Lipid biosynthesis</keyword>
<accession>A0A395N958</accession>
<feature type="transmembrane region" description="Helical" evidence="12">
    <location>
        <begin position="861"/>
        <end position="886"/>
    </location>
</feature>
<dbReference type="GO" id="GO:0034626">
    <property type="term" value="P:fatty acid elongation, polyunsaturated fatty acid"/>
    <property type="evidence" value="ECO:0007669"/>
    <property type="project" value="TreeGrafter"/>
</dbReference>
<feature type="transmembrane region" description="Helical" evidence="12">
    <location>
        <begin position="693"/>
        <end position="711"/>
    </location>
</feature>
<comment type="similarity">
    <text evidence="2 12">Belongs to the ELO family.</text>
</comment>
<proteinExistence type="inferred from homology"/>
<dbReference type="EC" id="2.3.1.-" evidence="12"/>
<keyword evidence="6 12" id="KW-0276">Fatty acid metabolism</keyword>
<evidence type="ECO:0000256" key="11">
    <source>
        <dbReference type="ARBA" id="ARBA00047375"/>
    </source>
</evidence>
<evidence type="ECO:0000256" key="7">
    <source>
        <dbReference type="ARBA" id="ARBA00022989"/>
    </source>
</evidence>
<dbReference type="GO" id="GO:0034625">
    <property type="term" value="P:fatty acid elongation, monounsaturated fatty acid"/>
    <property type="evidence" value="ECO:0007669"/>
    <property type="project" value="TreeGrafter"/>
</dbReference>
<evidence type="ECO:0000256" key="10">
    <source>
        <dbReference type="ARBA" id="ARBA00023160"/>
    </source>
</evidence>
<reference evidence="14 15" key="1">
    <citation type="journal article" date="2018" name="PLoS Pathog.">
        <title>Evolution of structural diversity of trichothecenes, a family of toxins produced by plant pathogenic and entomopathogenic fungi.</title>
        <authorList>
            <person name="Proctor R.H."/>
            <person name="McCormick S.P."/>
            <person name="Kim H.S."/>
            <person name="Cardoza R.E."/>
            <person name="Stanley A.M."/>
            <person name="Lindo L."/>
            <person name="Kelly A."/>
            <person name="Brown D.W."/>
            <person name="Lee T."/>
            <person name="Vaughan M.M."/>
            <person name="Alexander N.J."/>
            <person name="Busman M."/>
            <person name="Gutierrez S."/>
        </authorList>
    </citation>
    <scope>NUCLEOTIDE SEQUENCE [LARGE SCALE GENOMIC DNA]</scope>
    <source>
        <strain evidence="14 15">IBT 40837</strain>
    </source>
</reference>
<dbReference type="PANTHER" id="PTHR11157">
    <property type="entry name" value="FATTY ACID ACYL TRANSFERASE-RELATED"/>
    <property type="match status" value="1"/>
</dbReference>
<evidence type="ECO:0000256" key="5">
    <source>
        <dbReference type="ARBA" id="ARBA00022692"/>
    </source>
</evidence>
<dbReference type="OrthoDB" id="5404940at2759"/>
<feature type="transmembrane region" description="Helical" evidence="12">
    <location>
        <begin position="898"/>
        <end position="920"/>
    </location>
</feature>
<keyword evidence="5 12" id="KW-0812">Transmembrane</keyword>
<evidence type="ECO:0000256" key="4">
    <source>
        <dbReference type="ARBA" id="ARBA00022679"/>
    </source>
</evidence>
<dbReference type="GO" id="GO:0042761">
    <property type="term" value="P:very long-chain fatty acid biosynthetic process"/>
    <property type="evidence" value="ECO:0007669"/>
    <property type="project" value="TreeGrafter"/>
</dbReference>
<comment type="caution">
    <text evidence="14">The sequence shown here is derived from an EMBL/GenBank/DDBJ whole genome shotgun (WGS) entry which is preliminary data.</text>
</comment>
<evidence type="ECO:0000313" key="15">
    <source>
        <dbReference type="Proteomes" id="UP000266272"/>
    </source>
</evidence>
<comment type="subcellular location">
    <subcellularLocation>
        <location evidence="1">Membrane</location>
        <topology evidence="1">Multi-pass membrane protein</topology>
    </subcellularLocation>
</comment>
<comment type="catalytic activity">
    <reaction evidence="12">
        <text>an acyl-CoA + malonyl-CoA + H(+) = a 3-oxoacyl-CoA + CO2 + CoA</text>
        <dbReference type="Rhea" id="RHEA:50252"/>
        <dbReference type="ChEBI" id="CHEBI:15378"/>
        <dbReference type="ChEBI" id="CHEBI:16526"/>
        <dbReference type="ChEBI" id="CHEBI:57287"/>
        <dbReference type="ChEBI" id="CHEBI:57384"/>
        <dbReference type="ChEBI" id="CHEBI:58342"/>
        <dbReference type="ChEBI" id="CHEBI:90726"/>
    </reaction>
    <physiologicalReaction direction="left-to-right" evidence="12">
        <dbReference type="Rhea" id="RHEA:50253"/>
    </physiologicalReaction>
</comment>
<evidence type="ECO:0000256" key="12">
    <source>
        <dbReference type="RuleBase" id="RU361115"/>
    </source>
</evidence>
<dbReference type="Proteomes" id="UP000266272">
    <property type="component" value="Unassembled WGS sequence"/>
</dbReference>
<evidence type="ECO:0000256" key="6">
    <source>
        <dbReference type="ARBA" id="ARBA00022832"/>
    </source>
</evidence>
<dbReference type="PANTHER" id="PTHR11157:SF134">
    <property type="entry name" value="ELONGATION OF FATTY ACIDS PROTEIN 1-RELATED"/>
    <property type="match status" value="1"/>
</dbReference>
<feature type="transmembrane region" description="Helical" evidence="12">
    <location>
        <begin position="822"/>
        <end position="841"/>
    </location>
</feature>
<dbReference type="Pfam" id="PF01151">
    <property type="entry name" value="ELO"/>
    <property type="match status" value="1"/>
</dbReference>
<dbReference type="GO" id="GO:0030148">
    <property type="term" value="P:sphingolipid biosynthetic process"/>
    <property type="evidence" value="ECO:0007669"/>
    <property type="project" value="TreeGrafter"/>
</dbReference>
<dbReference type="GO" id="GO:0009922">
    <property type="term" value="F:fatty acid elongase activity"/>
    <property type="evidence" value="ECO:0007669"/>
    <property type="project" value="UniProtKB-EC"/>
</dbReference>
<evidence type="ECO:0000256" key="8">
    <source>
        <dbReference type="ARBA" id="ARBA00023098"/>
    </source>
</evidence>
<keyword evidence="7 12" id="KW-1133">Transmembrane helix</keyword>
<evidence type="ECO:0000313" key="14">
    <source>
        <dbReference type="EMBL" id="RFU72672.1"/>
    </source>
</evidence>
<evidence type="ECO:0000256" key="1">
    <source>
        <dbReference type="ARBA" id="ARBA00004141"/>
    </source>
</evidence>
<dbReference type="GO" id="GO:0019367">
    <property type="term" value="P:fatty acid elongation, saturated fatty acid"/>
    <property type="evidence" value="ECO:0007669"/>
    <property type="project" value="TreeGrafter"/>
</dbReference>
<dbReference type="STRING" id="490622.A0A395N958"/>
<evidence type="ECO:0000256" key="9">
    <source>
        <dbReference type="ARBA" id="ARBA00023136"/>
    </source>
</evidence>
<sequence length="972" mass="109048">MGQQPFLYDPQRRDDSRFPTATFDPKAITRASWEPKPKKSAPKGPLVSFDLHPDYHAILPHRTNQYTPLDRRAKIYITWLRRFQFVLRLLQLNAAIAVLVLFSMFKNVDGTISWAMRILQAVTIAHSAYAIYHLSREVGGRTPASSSAYQFSAIILDSGAVAGYILGALAVHKHAASWGIILSDQSIMHVFIPAVFYTTIGAGSTHLLSISSCAWLGWMFRKISLMPPDMNPLEDNLTARPLHKRNKSSISTTSTAYEPDKPWLESRRNSASVYENVPDRVSVSFMHTRTESRDSAISMGSRISASPERKKAPLRYLPRASFPNSYSEVPSREPEPLSPTIGEKLGSRGVENSRPSSMASRAIQPGQRVANAVRSHRSSGSKSYAALTQPYSMGGISSDSEDEPESTLGDIIRQNRQLGVTHPKPLTSNPILPRPLNTRRGQIDYDAQYEAISDMEPTSWISRDIADDQQQSNIRSQRYRDSSIQLDSHFDTRQSSGEEDMTVPAALGSGRKVSSGNDYWQHNSAAYERRKVSGKMAEEGRAQGARSLLDARLLAISHGLAVWDTVVLGTVGLQGYLCPPDRPAYSQPLSVKFVSVLSYIQLFFSFSSSSSSSSQPHCAAVSSLLSFHCVLPCWSIAPAAAMADLLPIPSVDRPFGIHLWPLFNKAFEYVVGYPANEFEFVVGKTPMSTLRDTSAFVAIYYLVIFGGRELMRDREPFKLKTLFLIHNFVLTAVSAAILVLFFEQLFPTIVRNGILYAICDANGGWTQPLIVLYYLTYLTKYLELLDTIFLFLKKKPLTFLHCYHHGATAVLCYTQLIGSTSVQWIVISLNLFVHVVMYWYYFQSARGVRIWWKEWVTRLQIIQFVIDLGFVYFASYTYFTFTYWPWMPNWGSCAGREFAAYSGIIILSSYLVLFISFYFATYAKKGKKSAAQRTARRVSEATSAPSVLVDVSKSENYAPADNSSVRSRRTRN</sequence>
<dbReference type="GO" id="GO:0005789">
    <property type="term" value="C:endoplasmic reticulum membrane"/>
    <property type="evidence" value="ECO:0007669"/>
    <property type="project" value="TreeGrafter"/>
</dbReference>
<keyword evidence="15" id="KW-1185">Reference proteome</keyword>